<comment type="caution">
    <text evidence="1">The sequence shown here is derived from an EMBL/GenBank/DDBJ whole genome shotgun (WGS) entry which is preliminary data.</text>
</comment>
<keyword evidence="2" id="KW-1185">Reference proteome</keyword>
<evidence type="ECO:0000313" key="1">
    <source>
        <dbReference type="EMBL" id="KAK7051406.1"/>
    </source>
</evidence>
<reference evidence="1 2" key="1">
    <citation type="submission" date="2024-01" db="EMBL/GenBank/DDBJ databases">
        <title>A draft genome for a cacao thread blight-causing isolate of Paramarasmius palmivorus.</title>
        <authorList>
            <person name="Baruah I.K."/>
            <person name="Bukari Y."/>
            <person name="Amoako-Attah I."/>
            <person name="Meinhardt L.W."/>
            <person name="Bailey B.A."/>
            <person name="Cohen S.P."/>
        </authorList>
    </citation>
    <scope>NUCLEOTIDE SEQUENCE [LARGE SCALE GENOMIC DNA]</scope>
    <source>
        <strain evidence="1 2">GH-12</strain>
    </source>
</reference>
<proteinExistence type="predicted"/>
<dbReference type="EMBL" id="JAYKXP010000013">
    <property type="protein sequence ID" value="KAK7051406.1"/>
    <property type="molecule type" value="Genomic_DNA"/>
</dbReference>
<sequence>MLMQYGASKTQTSGTPFSKLWISPRTGEVQTGPFVQVRVSKVDHLANGFESEALSPSGINNTPLPIATYNDPDALSHYLTENLSVQTILMGIRYSNRTYYEYDPEVEDLISTLSCLPGTIYRRSDRKIMLEIPPTIEGYKTQWTYGVWGERCTMPQNNEVISGQSVKFTFTLSEIQNLGRDSGLNHFELYYDIQPWREWADFVYAWLTQANHIFDQLGIQHDCKDHAYLNGFWLRFERQVMQRSKPLLRLKPTDTPIYLFVRPVPRPSDEKQIWNTWVHLEKPPS</sequence>
<accession>A0AAW0DJ35</accession>
<evidence type="ECO:0000313" key="2">
    <source>
        <dbReference type="Proteomes" id="UP001383192"/>
    </source>
</evidence>
<name>A0AAW0DJ35_9AGAR</name>
<dbReference type="AlphaFoldDB" id="A0AAW0DJ35"/>
<gene>
    <name evidence="1" type="ORF">VNI00_004906</name>
</gene>
<protein>
    <submittedName>
        <fullName evidence="1">Uncharacterized protein</fullName>
    </submittedName>
</protein>
<organism evidence="1 2">
    <name type="scientific">Paramarasmius palmivorus</name>
    <dbReference type="NCBI Taxonomy" id="297713"/>
    <lineage>
        <taxon>Eukaryota</taxon>
        <taxon>Fungi</taxon>
        <taxon>Dikarya</taxon>
        <taxon>Basidiomycota</taxon>
        <taxon>Agaricomycotina</taxon>
        <taxon>Agaricomycetes</taxon>
        <taxon>Agaricomycetidae</taxon>
        <taxon>Agaricales</taxon>
        <taxon>Marasmiineae</taxon>
        <taxon>Marasmiaceae</taxon>
        <taxon>Paramarasmius</taxon>
    </lineage>
</organism>
<dbReference type="Proteomes" id="UP001383192">
    <property type="component" value="Unassembled WGS sequence"/>
</dbReference>